<dbReference type="InterPro" id="IPR013783">
    <property type="entry name" value="Ig-like_fold"/>
</dbReference>
<evidence type="ECO:0000313" key="4">
    <source>
        <dbReference type="Proteomes" id="UP000541535"/>
    </source>
</evidence>
<reference evidence="3 4" key="1">
    <citation type="submission" date="2020-08" db="EMBL/GenBank/DDBJ databases">
        <title>Genomic Encyclopedia of Type Strains, Phase III (KMG-III): the genomes of soil and plant-associated and newly described type strains.</title>
        <authorList>
            <person name="Whitman W."/>
        </authorList>
    </citation>
    <scope>NUCLEOTIDE SEQUENCE [LARGE SCALE GENOMIC DNA]</scope>
    <source>
        <strain evidence="3 4">CECT 8897</strain>
    </source>
</reference>
<proteinExistence type="predicted"/>
<gene>
    <name evidence="3" type="ORF">FHS03_003366</name>
</gene>
<dbReference type="InterPro" id="IPR050643">
    <property type="entry name" value="Periplasmic_pilus_chap"/>
</dbReference>
<organism evidence="3 4">
    <name type="scientific">Pseudoduganella violacea</name>
    <dbReference type="NCBI Taxonomy" id="1715466"/>
    <lineage>
        <taxon>Bacteria</taxon>
        <taxon>Pseudomonadati</taxon>
        <taxon>Pseudomonadota</taxon>
        <taxon>Betaproteobacteria</taxon>
        <taxon>Burkholderiales</taxon>
        <taxon>Oxalobacteraceae</taxon>
        <taxon>Telluria group</taxon>
        <taxon>Pseudoduganella</taxon>
    </lineage>
</organism>
<evidence type="ECO:0000256" key="1">
    <source>
        <dbReference type="SAM" id="SignalP"/>
    </source>
</evidence>
<evidence type="ECO:0000313" key="3">
    <source>
        <dbReference type="EMBL" id="MBB3120302.1"/>
    </source>
</evidence>
<dbReference type="PANTHER" id="PTHR30251:SF4">
    <property type="entry name" value="SLR1668 PROTEIN"/>
    <property type="match status" value="1"/>
</dbReference>
<dbReference type="Pfam" id="PF00345">
    <property type="entry name" value="PapD_N"/>
    <property type="match status" value="1"/>
</dbReference>
<evidence type="ECO:0000259" key="2">
    <source>
        <dbReference type="Pfam" id="PF00345"/>
    </source>
</evidence>
<keyword evidence="1" id="KW-0732">Signal</keyword>
<name>A0A7W5BBV3_9BURK</name>
<dbReference type="GO" id="GO:0030288">
    <property type="term" value="C:outer membrane-bounded periplasmic space"/>
    <property type="evidence" value="ECO:0007669"/>
    <property type="project" value="InterPro"/>
</dbReference>
<dbReference type="EMBL" id="JACHXD010000009">
    <property type="protein sequence ID" value="MBB3120302.1"/>
    <property type="molecule type" value="Genomic_DNA"/>
</dbReference>
<dbReference type="SUPFAM" id="SSF49354">
    <property type="entry name" value="PapD-like"/>
    <property type="match status" value="1"/>
</dbReference>
<protein>
    <submittedName>
        <fullName evidence="3">Fimbrial chaperone protein</fullName>
    </submittedName>
</protein>
<dbReference type="GO" id="GO:0071555">
    <property type="term" value="P:cell wall organization"/>
    <property type="evidence" value="ECO:0007669"/>
    <property type="project" value="InterPro"/>
</dbReference>
<dbReference type="InterPro" id="IPR008962">
    <property type="entry name" value="PapD-like_sf"/>
</dbReference>
<dbReference type="InterPro" id="IPR016147">
    <property type="entry name" value="Pili_assmbl_chaperone_N"/>
</dbReference>
<dbReference type="Gene3D" id="2.60.40.10">
    <property type="entry name" value="Immunoglobulins"/>
    <property type="match status" value="1"/>
</dbReference>
<dbReference type="Proteomes" id="UP000541535">
    <property type="component" value="Unassembled WGS sequence"/>
</dbReference>
<comment type="caution">
    <text evidence="3">The sequence shown here is derived from an EMBL/GenBank/DDBJ whole genome shotgun (WGS) entry which is preliminary data.</text>
</comment>
<keyword evidence="4" id="KW-1185">Reference proteome</keyword>
<feature type="domain" description="Pili assembly chaperone N-terminal" evidence="2">
    <location>
        <begin position="28"/>
        <end position="143"/>
    </location>
</feature>
<dbReference type="PANTHER" id="PTHR30251">
    <property type="entry name" value="PILUS ASSEMBLY CHAPERONE"/>
    <property type="match status" value="1"/>
</dbReference>
<feature type="chain" id="PRO_5031297089" evidence="1">
    <location>
        <begin position="26"/>
        <end position="244"/>
    </location>
</feature>
<sequence length="244" mass="25790">MRAMACGPAGRLGAVLLLLGGAAAAANLQISPVNLAFRPGQTALSLQLQNYGETPVFGQVRVYAWDQQGGDDVLQPTELLLASPPLLQIPPKTSQTIRLVRRDGGAAAGNEQSFRLLIDEIPGEDEAGGGVAIRLRYSVPVFMASVQDNGAPDLAWMFYRKDGAWHLRLRNSGGLHAQIGATVVANAAGKEYEVSKGLLGYALAGRTREWRLPLDTAAQLEGPLTIRTSINARPQTAASTAAAP</sequence>
<dbReference type="AlphaFoldDB" id="A0A7W5BBV3"/>
<accession>A0A7W5BBV3</accession>
<feature type="signal peptide" evidence="1">
    <location>
        <begin position="1"/>
        <end position="25"/>
    </location>
</feature>
<dbReference type="RefSeq" id="WP_229426253.1">
    <property type="nucleotide sequence ID" value="NZ_JACHXD010000009.1"/>
</dbReference>